<organism evidence="2">
    <name type="scientific">Caulerpa verticillata</name>
    <dbReference type="NCBI Taxonomy" id="177082"/>
    <lineage>
        <taxon>Eukaryota</taxon>
        <taxon>Viridiplantae</taxon>
        <taxon>Chlorophyta</taxon>
        <taxon>core chlorophytes</taxon>
        <taxon>Ulvophyceae</taxon>
        <taxon>TCBD clade</taxon>
        <taxon>Bryopsidales</taxon>
        <taxon>Halimedineae</taxon>
        <taxon>Caulerpaceae</taxon>
        <taxon>Caulerpa</taxon>
    </lineage>
</organism>
<keyword evidence="2" id="KW-0934">Plastid</keyword>
<sequence length="257" mass="29987">MLQIIKFIQVGIFSRVSFASLGNPLGRHVRGELRSELARGLAKPTREPAPRATLFRNLFHATDHHVFIVCDYSMIEIIIMARISGDSVMLDNLQKNKDLHIFLAPQVLDRPYDELITLKQTDPQQYKQIHDQIVSEVIEYAYKRRHYKLCLERNSKSCMEEMGQYVQQRLESKSQLKNVLLEMKAKNIETYAQSAYGRVVMELKQNHQYQTYYDGVIMEMGAKNNYQQVILELQDQWREGCPGATVEARSCIFYKFI</sequence>
<dbReference type="Gene3D" id="3.30.70.370">
    <property type="match status" value="1"/>
</dbReference>
<name>A0A386B079_9CHLO</name>
<dbReference type="AlphaFoldDB" id="A0A386B079"/>
<dbReference type="Pfam" id="PF00476">
    <property type="entry name" value="DNA_pol_A"/>
    <property type="match status" value="1"/>
</dbReference>
<reference evidence="2" key="1">
    <citation type="submission" date="2018-07" db="EMBL/GenBank/DDBJ databases">
        <authorList>
            <person name="Quirk P.G."/>
            <person name="Krulwich T.A."/>
        </authorList>
    </citation>
    <scope>NUCLEOTIDE SEQUENCE</scope>
</reference>
<reference evidence="2" key="2">
    <citation type="journal article" date="2019" name="Mol. Phylogenet. Evol.">
        <title>Reassessment of the classification of bryopsidales (chlorophyta) based on chloroplast phylogenomic analyses.</title>
        <authorList>
            <person name="Cremen M.C."/>
            <person name="Leliaert F."/>
            <person name="West J."/>
            <person name="Lam D.W."/>
            <person name="Shimada S."/>
            <person name="Lopez-Bautista J.M."/>
            <person name="Verbruggen H."/>
        </authorList>
    </citation>
    <scope>NUCLEOTIDE SEQUENCE</scope>
</reference>
<dbReference type="SUPFAM" id="SSF56672">
    <property type="entry name" value="DNA/RNA polymerases"/>
    <property type="match status" value="1"/>
</dbReference>
<proteinExistence type="predicted"/>
<dbReference type="GO" id="GO:0006260">
    <property type="term" value="P:DNA replication"/>
    <property type="evidence" value="ECO:0007669"/>
    <property type="project" value="InterPro"/>
</dbReference>
<dbReference type="GO" id="GO:0003887">
    <property type="term" value="F:DNA-directed DNA polymerase activity"/>
    <property type="evidence" value="ECO:0007669"/>
    <property type="project" value="InterPro"/>
</dbReference>
<gene>
    <name evidence="2" type="primary">orf257</name>
</gene>
<feature type="domain" description="DNA-directed DNA polymerase family A palm" evidence="1">
    <location>
        <begin position="54"/>
        <end position="114"/>
    </location>
</feature>
<evidence type="ECO:0000259" key="1">
    <source>
        <dbReference type="Pfam" id="PF00476"/>
    </source>
</evidence>
<dbReference type="InterPro" id="IPR001098">
    <property type="entry name" value="DNA-dir_DNA_pol_A_palm_dom"/>
</dbReference>
<keyword evidence="2" id="KW-0150">Chloroplast</keyword>
<geneLocation type="chloroplast" evidence="2"/>
<accession>A0A386B079</accession>
<evidence type="ECO:0000313" key="2">
    <source>
        <dbReference type="EMBL" id="AYC65089.1"/>
    </source>
</evidence>
<dbReference type="EMBL" id="MH591106">
    <property type="protein sequence ID" value="AYC65089.1"/>
    <property type="molecule type" value="Genomic_DNA"/>
</dbReference>
<dbReference type="InterPro" id="IPR043502">
    <property type="entry name" value="DNA/RNA_pol_sf"/>
</dbReference>
<dbReference type="RefSeq" id="YP_009519119.1">
    <property type="nucleotide sequence ID" value="NC_039523.1"/>
</dbReference>
<dbReference type="GeneID" id="38278968"/>
<protein>
    <recommendedName>
        <fullName evidence="1">DNA-directed DNA polymerase family A palm domain-containing protein</fullName>
    </recommendedName>
</protein>
<dbReference type="GO" id="GO:0003677">
    <property type="term" value="F:DNA binding"/>
    <property type="evidence" value="ECO:0007669"/>
    <property type="project" value="InterPro"/>
</dbReference>